<dbReference type="AlphaFoldDB" id="A0A0F9H7D9"/>
<name>A0A0F9H7D9_9ZZZZ</name>
<dbReference type="InterPro" id="IPR046453">
    <property type="entry name" value="GpA_ATPase"/>
</dbReference>
<reference evidence="2" key="1">
    <citation type="journal article" date="2015" name="Nature">
        <title>Complex archaea that bridge the gap between prokaryotes and eukaryotes.</title>
        <authorList>
            <person name="Spang A."/>
            <person name="Saw J.H."/>
            <person name="Jorgensen S.L."/>
            <person name="Zaremba-Niedzwiedzka K."/>
            <person name="Martijn J."/>
            <person name="Lind A.E."/>
            <person name="van Eijk R."/>
            <person name="Schleper C."/>
            <person name="Guy L."/>
            <person name="Ettema T.J."/>
        </authorList>
    </citation>
    <scope>NUCLEOTIDE SEQUENCE</scope>
</reference>
<gene>
    <name evidence="2" type="ORF">LCGC14_1738310</name>
</gene>
<dbReference type="EMBL" id="LAZR01015867">
    <property type="protein sequence ID" value="KKM07004.1"/>
    <property type="molecule type" value="Genomic_DNA"/>
</dbReference>
<dbReference type="GO" id="GO:0016887">
    <property type="term" value="F:ATP hydrolysis activity"/>
    <property type="evidence" value="ECO:0007669"/>
    <property type="project" value="InterPro"/>
</dbReference>
<organism evidence="2">
    <name type="scientific">marine sediment metagenome</name>
    <dbReference type="NCBI Taxonomy" id="412755"/>
    <lineage>
        <taxon>unclassified sequences</taxon>
        <taxon>metagenomes</taxon>
        <taxon>ecological metagenomes</taxon>
    </lineage>
</organism>
<feature type="non-terminal residue" evidence="2">
    <location>
        <position position="1"/>
    </location>
</feature>
<evidence type="ECO:0000259" key="1">
    <source>
        <dbReference type="Pfam" id="PF05876"/>
    </source>
</evidence>
<comment type="caution">
    <text evidence="2">The sequence shown here is derived from an EMBL/GenBank/DDBJ whole genome shotgun (WGS) entry which is preliminary data.</text>
</comment>
<accession>A0A0F9H7D9</accession>
<feature type="domain" description="Phage terminase large subunit GpA ATPase" evidence="1">
    <location>
        <begin position="3"/>
        <end position="105"/>
    </location>
</feature>
<sequence length="405" mass="45676">VDADVVIADEVDLWKEGVIEKAKERLGSSLYPLFRGFSQPQYPGGPIDQLYEKSDQRHYYVPCGSCGEKQHLLWDENVVFSDDLTNVKIICRKCKQPMDRLAKGEWVAHNRNAYSHGYHISKLYSPRADLEAMARKSVNLTEDGAIQSFYNADLGIPYKPSGTPGLGDYRIEAYPTHQPMAESYLGCDPGKMLHTVVLGRPSYGEPLRLIYWSPLPDFNGSAKTPGLEEIWNEYHPRKGIIDAGGEPRATKTWAMQHYGRVLRWSHRPNKPEPIYPNDSDEVHMERTALLDFLYGTLKRQEVWLPAGIERDFLEHLESNIREIKKDKNGRLIPIYTPQRADHYAFALAFAILAAGFGSTSGQPVVVSRDGAMPVAVQHVGEMDTPVQVSSPLWTSTGGPGRWPRR</sequence>
<dbReference type="Pfam" id="PF05876">
    <property type="entry name" value="GpA_ATPase"/>
    <property type="match status" value="1"/>
</dbReference>
<evidence type="ECO:0000313" key="2">
    <source>
        <dbReference type="EMBL" id="KKM07004.1"/>
    </source>
</evidence>
<protein>
    <recommendedName>
        <fullName evidence="1">Phage terminase large subunit GpA ATPase domain-containing protein</fullName>
    </recommendedName>
</protein>
<proteinExistence type="predicted"/>